<feature type="transmembrane region" description="Helical" evidence="5">
    <location>
        <begin position="128"/>
        <end position="147"/>
    </location>
</feature>
<feature type="transmembrane region" description="Helical" evidence="5">
    <location>
        <begin position="222"/>
        <end position="244"/>
    </location>
</feature>
<evidence type="ECO:0000256" key="1">
    <source>
        <dbReference type="ARBA" id="ARBA00004141"/>
    </source>
</evidence>
<evidence type="ECO:0000256" key="4">
    <source>
        <dbReference type="ARBA" id="ARBA00023136"/>
    </source>
</evidence>
<dbReference type="PANTHER" id="PTHR42723">
    <property type="entry name" value="CHLOROPHYLL SYNTHASE"/>
    <property type="match status" value="1"/>
</dbReference>
<dbReference type="AlphaFoldDB" id="A0A9P4TG00"/>
<evidence type="ECO:0000256" key="2">
    <source>
        <dbReference type="ARBA" id="ARBA00022692"/>
    </source>
</evidence>
<proteinExistence type="predicted"/>
<dbReference type="OrthoDB" id="434972at2759"/>
<keyword evidence="3 5" id="KW-1133">Transmembrane helix</keyword>
<name>A0A9P4TG00_CURKU</name>
<dbReference type="CDD" id="cd13965">
    <property type="entry name" value="PT_UbiA_3"/>
    <property type="match status" value="1"/>
</dbReference>
<dbReference type="GO" id="GO:0016020">
    <property type="term" value="C:membrane"/>
    <property type="evidence" value="ECO:0007669"/>
    <property type="project" value="UniProtKB-SubCell"/>
</dbReference>
<comment type="subcellular location">
    <subcellularLocation>
        <location evidence="1">Membrane</location>
        <topology evidence="1">Multi-pass membrane protein</topology>
    </subcellularLocation>
</comment>
<reference evidence="6" key="1">
    <citation type="submission" date="2019-04" db="EMBL/GenBank/DDBJ databases">
        <title>Sequencing of skin fungus with MAO and IRED activity.</title>
        <authorList>
            <person name="Marsaioli A.J."/>
            <person name="Bonatto J.M.C."/>
            <person name="Reis Junior O."/>
        </authorList>
    </citation>
    <scope>NUCLEOTIDE SEQUENCE</scope>
    <source>
        <strain evidence="6">30M1</strain>
    </source>
</reference>
<dbReference type="PANTHER" id="PTHR42723:SF1">
    <property type="entry name" value="CHLOROPHYLL SYNTHASE, CHLOROPLASTIC"/>
    <property type="match status" value="1"/>
</dbReference>
<keyword evidence="2 5" id="KW-0812">Transmembrane</keyword>
<keyword evidence="4 5" id="KW-0472">Membrane</keyword>
<accession>A0A9P4TG00</accession>
<evidence type="ECO:0000313" key="6">
    <source>
        <dbReference type="EMBL" id="KAF3003416.1"/>
    </source>
</evidence>
<evidence type="ECO:0000313" key="7">
    <source>
        <dbReference type="Proteomes" id="UP000801428"/>
    </source>
</evidence>
<evidence type="ECO:0000256" key="5">
    <source>
        <dbReference type="SAM" id="Phobius"/>
    </source>
</evidence>
<dbReference type="Pfam" id="PF01040">
    <property type="entry name" value="UbiA"/>
    <property type="match status" value="1"/>
</dbReference>
<evidence type="ECO:0000256" key="3">
    <source>
        <dbReference type="ARBA" id="ARBA00022989"/>
    </source>
</evidence>
<protein>
    <submittedName>
        <fullName evidence="6">Uncharacterized protein</fullName>
    </submittedName>
</protein>
<sequence length="445" mass="48260">MDRTQSQELAKARSSDQSLAETRIIAQEIVHFLEAIYHIASYLRTFPSLLVHYSRGSQQNDDAPLLTQRIASLLEATYHAGAFLKTLYLFTASDFPTFAIPTILFGIFGALSGPILTTNASPSLVSILLRVPQALLLIWTNLLVFNISNQRTPSAVEEDALNKPHRPIPSGRISIDAARRVNLTLVPIVLLLSHTSHVLPTTLLLLAMQWMYNDLRGCDESLLLRNALIALGYGLYSAISLHILTGPSHSLTPTGTRWLFLTTLVMLFTQHICDIKDAPGDRLRGRRSAPIVLGDAACRWSVALPIMLCSAAAPAFFALGPLAHMATLCFGGVVAGRTLLLRDLDADKTTWKLWALWTVSLFALPLVANVESVHYMDGGMLWEALVHYACGAGGDCVERLNVLGAAGVALAVKGGREGVWGRSVGAKGKGEVGMVVPRIRVEVVA</sequence>
<feature type="transmembrane region" description="Helical" evidence="5">
    <location>
        <begin position="322"/>
        <end position="341"/>
    </location>
</feature>
<gene>
    <name evidence="6" type="ORF">E8E13_000590</name>
</gene>
<dbReference type="InterPro" id="IPR000537">
    <property type="entry name" value="UbiA_prenyltransferase"/>
</dbReference>
<dbReference type="Proteomes" id="UP000801428">
    <property type="component" value="Unassembled WGS sequence"/>
</dbReference>
<dbReference type="EMBL" id="SWKU01000009">
    <property type="protein sequence ID" value="KAF3003416.1"/>
    <property type="molecule type" value="Genomic_DNA"/>
</dbReference>
<dbReference type="GO" id="GO:0016765">
    <property type="term" value="F:transferase activity, transferring alkyl or aryl (other than methyl) groups"/>
    <property type="evidence" value="ECO:0007669"/>
    <property type="project" value="InterPro"/>
</dbReference>
<dbReference type="InterPro" id="IPR050475">
    <property type="entry name" value="Prenyltransferase_related"/>
</dbReference>
<organism evidence="6 7">
    <name type="scientific">Curvularia kusanoi</name>
    <name type="common">Cochliobolus kusanoi</name>
    <dbReference type="NCBI Taxonomy" id="90978"/>
    <lineage>
        <taxon>Eukaryota</taxon>
        <taxon>Fungi</taxon>
        <taxon>Dikarya</taxon>
        <taxon>Ascomycota</taxon>
        <taxon>Pezizomycotina</taxon>
        <taxon>Dothideomycetes</taxon>
        <taxon>Pleosporomycetidae</taxon>
        <taxon>Pleosporales</taxon>
        <taxon>Pleosporineae</taxon>
        <taxon>Pleosporaceae</taxon>
        <taxon>Curvularia</taxon>
    </lineage>
</organism>
<feature type="transmembrane region" description="Helical" evidence="5">
    <location>
        <begin position="296"/>
        <end position="316"/>
    </location>
</feature>
<keyword evidence="7" id="KW-1185">Reference proteome</keyword>
<feature type="transmembrane region" description="Helical" evidence="5">
    <location>
        <begin position="188"/>
        <end position="210"/>
    </location>
</feature>
<feature type="transmembrane region" description="Helical" evidence="5">
    <location>
        <begin position="353"/>
        <end position="370"/>
    </location>
</feature>
<comment type="caution">
    <text evidence="6">The sequence shown here is derived from an EMBL/GenBank/DDBJ whole genome shotgun (WGS) entry which is preliminary data.</text>
</comment>